<keyword evidence="2 6" id="KW-0378">Hydrolase</keyword>
<dbReference type="GO" id="GO:0016052">
    <property type="term" value="P:carbohydrate catabolic process"/>
    <property type="evidence" value="ECO:0007669"/>
    <property type="project" value="TreeGrafter"/>
</dbReference>
<dbReference type="InterPro" id="IPR017853">
    <property type="entry name" value="GH"/>
</dbReference>
<dbReference type="InterPro" id="IPR033132">
    <property type="entry name" value="GH_1_N_CS"/>
</dbReference>
<evidence type="ECO:0000256" key="3">
    <source>
        <dbReference type="ARBA" id="ARBA00023295"/>
    </source>
</evidence>
<dbReference type="RefSeq" id="WP_176818747.1">
    <property type="nucleotide sequence ID" value="NZ_JABXWP010000033.1"/>
</dbReference>
<evidence type="ECO:0000256" key="1">
    <source>
        <dbReference type="ARBA" id="ARBA00010838"/>
    </source>
</evidence>
<dbReference type="PROSITE" id="PS00653">
    <property type="entry name" value="GLYCOSYL_HYDROL_F1_2"/>
    <property type="match status" value="1"/>
</dbReference>
<accession>A0A7Y7QI61</accession>
<dbReference type="GO" id="GO:0005829">
    <property type="term" value="C:cytosol"/>
    <property type="evidence" value="ECO:0007669"/>
    <property type="project" value="TreeGrafter"/>
</dbReference>
<evidence type="ECO:0000256" key="5">
    <source>
        <dbReference type="RuleBase" id="RU003690"/>
    </source>
</evidence>
<dbReference type="NCBIfam" id="NF007154">
    <property type="entry name" value="PRK09589.1"/>
    <property type="match status" value="1"/>
</dbReference>
<evidence type="ECO:0000256" key="6">
    <source>
        <dbReference type="RuleBase" id="RU004468"/>
    </source>
</evidence>
<organism evidence="7 8">
    <name type="scientific">Lacticaseibacillus rhamnosus</name>
    <name type="common">Lactobacillus rhamnosus</name>
    <dbReference type="NCBI Taxonomy" id="47715"/>
    <lineage>
        <taxon>Bacteria</taxon>
        <taxon>Bacillati</taxon>
        <taxon>Bacillota</taxon>
        <taxon>Bacilli</taxon>
        <taxon>Lactobacillales</taxon>
        <taxon>Lactobacillaceae</taxon>
        <taxon>Lacticaseibacillus</taxon>
    </lineage>
</organism>
<dbReference type="EC" id="3.2.1.86" evidence="7"/>
<dbReference type="PANTHER" id="PTHR10353">
    <property type="entry name" value="GLYCOSYL HYDROLASE"/>
    <property type="match status" value="1"/>
</dbReference>
<dbReference type="PANTHER" id="PTHR10353:SF122">
    <property type="entry name" value="6-PHOSPHO-BETA-GLUCOSIDASE ASCB-RELATED"/>
    <property type="match status" value="1"/>
</dbReference>
<reference evidence="7 8" key="1">
    <citation type="submission" date="2020-06" db="EMBL/GenBank/DDBJ databases">
        <title>Lactobacillus rhamnosus QC,genome.</title>
        <authorList>
            <person name="Yi H."/>
            <person name="Jin M."/>
        </authorList>
    </citation>
    <scope>NUCLEOTIDE SEQUENCE [LARGE SCALE GENOMIC DNA]</scope>
    <source>
        <strain evidence="7 8">QC</strain>
    </source>
</reference>
<evidence type="ECO:0000256" key="4">
    <source>
        <dbReference type="PROSITE-ProRule" id="PRU10055"/>
    </source>
</evidence>
<dbReference type="GO" id="GO:0008706">
    <property type="term" value="F:6-phospho-beta-glucosidase activity"/>
    <property type="evidence" value="ECO:0007669"/>
    <property type="project" value="UniProtKB-EC"/>
</dbReference>
<protein>
    <submittedName>
        <fullName evidence="7">6-phospho-beta-glucosidase</fullName>
        <ecNumber evidence="7">3.2.1.86</ecNumber>
    </submittedName>
</protein>
<name>A0A7Y7QI61_LACRH</name>
<keyword evidence="3 6" id="KW-0326">Glycosidase</keyword>
<dbReference type="Pfam" id="PF00232">
    <property type="entry name" value="Glyco_hydro_1"/>
    <property type="match status" value="1"/>
</dbReference>
<dbReference type="PRINTS" id="PR00131">
    <property type="entry name" value="GLHYDRLASE1"/>
</dbReference>
<evidence type="ECO:0000256" key="2">
    <source>
        <dbReference type="ARBA" id="ARBA00022801"/>
    </source>
</evidence>
<dbReference type="PROSITE" id="PS00572">
    <property type="entry name" value="GLYCOSYL_HYDROL_F1_1"/>
    <property type="match status" value="1"/>
</dbReference>
<dbReference type="Gene3D" id="3.20.20.80">
    <property type="entry name" value="Glycosidases"/>
    <property type="match status" value="1"/>
</dbReference>
<dbReference type="FunFam" id="3.20.20.80:FF:000004">
    <property type="entry name" value="Beta-glucosidase 6-phospho-beta-glucosidase"/>
    <property type="match status" value="1"/>
</dbReference>
<dbReference type="InterPro" id="IPR001360">
    <property type="entry name" value="Glyco_hydro_1"/>
</dbReference>
<dbReference type="EMBL" id="JABXWP010000033">
    <property type="protein sequence ID" value="NVO89586.1"/>
    <property type="molecule type" value="Genomic_DNA"/>
</dbReference>
<evidence type="ECO:0000313" key="7">
    <source>
        <dbReference type="EMBL" id="NVO89586.1"/>
    </source>
</evidence>
<gene>
    <name evidence="7" type="ORF">HWN39_14020</name>
</gene>
<dbReference type="Proteomes" id="UP000542889">
    <property type="component" value="Unassembled WGS sequence"/>
</dbReference>
<dbReference type="SUPFAM" id="SSF51445">
    <property type="entry name" value="(Trans)glycosidases"/>
    <property type="match status" value="1"/>
</dbReference>
<evidence type="ECO:0000313" key="8">
    <source>
        <dbReference type="Proteomes" id="UP000542889"/>
    </source>
</evidence>
<feature type="active site" description="Nucleophile" evidence="4">
    <location>
        <position position="370"/>
    </location>
</feature>
<dbReference type="AlphaFoldDB" id="A0A7Y7QI61"/>
<comment type="similarity">
    <text evidence="1 5">Belongs to the glycosyl hydrolase 1 family.</text>
</comment>
<sequence length="472" mass="53799">MSNKTKFPSDFLWGGALSANQSEGAWDKDGKGPSSADLVIAGKKGAKRLHTVSVEPDQYYPSHEGIRFYDHYQEDIALMAEMGFKCFRTSINWSRIFPKGNEKKPNEAGLAFYDRVFDECLKHGIEPVVTLSHYETPQFLIDHYGSWTNRSMIKFFTHYAETVIQRYRDKVHYWLTFNEINVVTLNPLMATGIEIPLTDKQNLYQAAHYQLVASAKAVKSGREIQPDGHFGMMMLYPLSYAETCSPADQLENMHFMDQHYLFSDVQVRGYYSPKVQHFFEREGIKLDVNEADLASFKTGTVDYIGISYYMSLVASASPEKHIKVSGNMLDSIKNPYLATSDWDWQIDPTGLRIALNQLFDRYQVPIFVVENGLGAKDTLKADGTIDDDYRINYLKQHLSAVKKAIVEDGVDVIGYTVWSCIDLISASTGQMSKRYGLVYVDKDDSGHGTFSRIRKKSFYWYQQVIASRGQNL</sequence>
<dbReference type="InterPro" id="IPR018120">
    <property type="entry name" value="Glyco_hydro_1_AS"/>
</dbReference>
<comment type="caution">
    <text evidence="7">The sequence shown here is derived from an EMBL/GenBank/DDBJ whole genome shotgun (WGS) entry which is preliminary data.</text>
</comment>
<proteinExistence type="inferred from homology"/>